<name>A0A9P8CSV0_9HYPO</name>
<evidence type="ECO:0000313" key="12">
    <source>
        <dbReference type="Proteomes" id="UP000887229"/>
    </source>
</evidence>
<feature type="compositionally biased region" description="Low complexity" evidence="8">
    <location>
        <begin position="390"/>
        <end position="400"/>
    </location>
</feature>
<dbReference type="Pfam" id="PF21928">
    <property type="entry name" value="XLF_CC"/>
    <property type="match status" value="1"/>
</dbReference>
<feature type="compositionally biased region" description="Polar residues" evidence="8">
    <location>
        <begin position="377"/>
        <end position="388"/>
    </location>
</feature>
<dbReference type="PANTHER" id="PTHR32235:SF1">
    <property type="entry name" value="NON-HOMOLOGOUS END-JOINING FACTOR 1"/>
    <property type="match status" value="1"/>
</dbReference>
<evidence type="ECO:0000256" key="3">
    <source>
        <dbReference type="ARBA" id="ARBA00023125"/>
    </source>
</evidence>
<comment type="similarity">
    <text evidence="6">Belongs to the XRCC4-XLF family. XLF subfamily.</text>
</comment>
<keyword evidence="12" id="KW-1185">Reference proteome</keyword>
<dbReference type="GeneID" id="70295519"/>
<comment type="caution">
    <text evidence="11">The sequence shown here is derived from an EMBL/GenBank/DDBJ whole genome shotgun (WGS) entry which is preliminary data.</text>
</comment>
<evidence type="ECO:0000256" key="6">
    <source>
        <dbReference type="ARBA" id="ARBA00025747"/>
    </source>
</evidence>
<reference evidence="11" key="1">
    <citation type="journal article" date="2021" name="IMA Fungus">
        <title>Genomic characterization of three marine fungi, including Emericellopsis atlantica sp. nov. with signatures of a generalist lifestyle and marine biomass degradation.</title>
        <authorList>
            <person name="Hagestad O.C."/>
            <person name="Hou L."/>
            <person name="Andersen J.H."/>
            <person name="Hansen E.H."/>
            <person name="Altermark B."/>
            <person name="Li C."/>
            <person name="Kuhnert E."/>
            <person name="Cox R.J."/>
            <person name="Crous P.W."/>
            <person name="Spatafora J.W."/>
            <person name="Lail K."/>
            <person name="Amirebrahimi M."/>
            <person name="Lipzen A."/>
            <person name="Pangilinan J."/>
            <person name="Andreopoulos W."/>
            <person name="Hayes R.D."/>
            <person name="Ng V."/>
            <person name="Grigoriev I.V."/>
            <person name="Jackson S.A."/>
            <person name="Sutton T.D.S."/>
            <person name="Dobson A.D.W."/>
            <person name="Rama T."/>
        </authorList>
    </citation>
    <scope>NUCLEOTIDE SEQUENCE</scope>
    <source>
        <strain evidence="11">TS7</strain>
    </source>
</reference>
<keyword evidence="5" id="KW-0539">Nucleus</keyword>
<dbReference type="GO" id="GO:0006303">
    <property type="term" value="P:double-strand break repair via nonhomologous end joining"/>
    <property type="evidence" value="ECO:0007669"/>
    <property type="project" value="TreeGrafter"/>
</dbReference>
<keyword evidence="2" id="KW-0227">DNA damage</keyword>
<evidence type="ECO:0000256" key="4">
    <source>
        <dbReference type="ARBA" id="ARBA00023204"/>
    </source>
</evidence>
<feature type="compositionally biased region" description="Acidic residues" evidence="8">
    <location>
        <begin position="286"/>
        <end position="297"/>
    </location>
</feature>
<dbReference type="InterPro" id="IPR015381">
    <property type="entry name" value="XLF-like_N"/>
</dbReference>
<dbReference type="GO" id="GO:0045027">
    <property type="term" value="F:DNA end binding"/>
    <property type="evidence" value="ECO:0007669"/>
    <property type="project" value="TreeGrafter"/>
</dbReference>
<evidence type="ECO:0000259" key="10">
    <source>
        <dbReference type="Pfam" id="PF21928"/>
    </source>
</evidence>
<feature type="compositionally biased region" description="Acidic residues" evidence="8">
    <location>
        <begin position="322"/>
        <end position="334"/>
    </location>
</feature>
<dbReference type="InterPro" id="IPR052287">
    <property type="entry name" value="NHEJ_factor"/>
</dbReference>
<dbReference type="Proteomes" id="UP000887229">
    <property type="component" value="Unassembled WGS sequence"/>
</dbReference>
<comment type="subcellular location">
    <subcellularLocation>
        <location evidence="1">Nucleus</location>
    </subcellularLocation>
</comment>
<gene>
    <name evidence="11" type="ORF">F5Z01DRAFT_670848</name>
</gene>
<evidence type="ECO:0000256" key="8">
    <source>
        <dbReference type="SAM" id="MobiDB-lite"/>
    </source>
</evidence>
<dbReference type="InterPro" id="IPR053829">
    <property type="entry name" value="XLF-like_CC"/>
</dbReference>
<dbReference type="AlphaFoldDB" id="A0A9P8CSV0"/>
<dbReference type="OrthoDB" id="2155935at2759"/>
<dbReference type="RefSeq" id="XP_046122117.1">
    <property type="nucleotide sequence ID" value="XM_046264616.1"/>
</dbReference>
<dbReference type="InterPro" id="IPR038051">
    <property type="entry name" value="XRCC4-like_N_sf"/>
</dbReference>
<dbReference type="PANTHER" id="PTHR32235">
    <property type="entry name" value="NON-HOMOLOGOUS END-JOINING FACTOR 1"/>
    <property type="match status" value="1"/>
</dbReference>
<sequence length="536" mass="57701">MTASAMWQPLPLSGRSDLPVLLASFETGTTAYTLRVTDLANLWIDKLDRKAICMRAWSEEAPIDPSETSENMARLLEILRAAISPVHTEDAKATLSLAADDEALILKAHCPIPGLQPLKWPFKLSKAPPSELATSFVLPLIQAQHSRDRAIESLVSKIAQKDAVLTKLSDKLEATGTGLEHVFHTLSGKKKVSRATAESKVKGLAPFDLGAWESELHKDESPENIQTLVQDVFAQHTRYTSLNLDSSPKLDSWWLDLRGTVQLPQRTTPSVPEQSRLRRPALTDPPEPEENSADDDGFQVQATPPHLATSASRRIDQGAGAVEDDASTASEGEDDSGRVRRPSTPVSRSPKAKAMVAGPRLGAIGKRPQARADRSPSGATKTTATLAGQDTAASDTASDASGKDGESARATSPPSQRPTQRTPVKPRLGHIVGGTKKATPGQPATEDELGHVDKQPGDRAPSGRLKLGMIGKGKGAEATAKANSTSPGERGRTEAKEVDSAHRETSTERADRRREELKRELERKAAAGPVKKRRKF</sequence>
<feature type="compositionally biased region" description="Basic and acidic residues" evidence="8">
    <location>
        <begin position="489"/>
        <end position="525"/>
    </location>
</feature>
<evidence type="ECO:0000256" key="5">
    <source>
        <dbReference type="ARBA" id="ARBA00023242"/>
    </source>
</evidence>
<proteinExistence type="inferred from homology"/>
<protein>
    <recommendedName>
        <fullName evidence="7">Non-homologous end-joining factor 1</fullName>
    </recommendedName>
</protein>
<dbReference type="GO" id="GO:0032807">
    <property type="term" value="C:DNA ligase IV complex"/>
    <property type="evidence" value="ECO:0007669"/>
    <property type="project" value="TreeGrafter"/>
</dbReference>
<feature type="domain" description="XLF-like coiled-coil region" evidence="10">
    <location>
        <begin position="128"/>
        <end position="180"/>
    </location>
</feature>
<evidence type="ECO:0000256" key="1">
    <source>
        <dbReference type="ARBA" id="ARBA00004123"/>
    </source>
</evidence>
<keyword evidence="4" id="KW-0234">DNA repair</keyword>
<dbReference type="Pfam" id="PF09302">
    <property type="entry name" value="XLF"/>
    <property type="match status" value="1"/>
</dbReference>
<evidence type="ECO:0000256" key="2">
    <source>
        <dbReference type="ARBA" id="ARBA00022763"/>
    </source>
</evidence>
<organism evidence="11 12">
    <name type="scientific">Emericellopsis atlantica</name>
    <dbReference type="NCBI Taxonomy" id="2614577"/>
    <lineage>
        <taxon>Eukaryota</taxon>
        <taxon>Fungi</taxon>
        <taxon>Dikarya</taxon>
        <taxon>Ascomycota</taxon>
        <taxon>Pezizomycotina</taxon>
        <taxon>Sordariomycetes</taxon>
        <taxon>Hypocreomycetidae</taxon>
        <taxon>Hypocreales</taxon>
        <taxon>Bionectriaceae</taxon>
        <taxon>Emericellopsis</taxon>
    </lineage>
</organism>
<dbReference type="EMBL" id="MU251244">
    <property type="protein sequence ID" value="KAG9258193.1"/>
    <property type="molecule type" value="Genomic_DNA"/>
</dbReference>
<feature type="compositionally biased region" description="Polar residues" evidence="8">
    <location>
        <begin position="409"/>
        <end position="422"/>
    </location>
</feature>
<evidence type="ECO:0000313" key="11">
    <source>
        <dbReference type="EMBL" id="KAG9258193.1"/>
    </source>
</evidence>
<evidence type="ECO:0000256" key="7">
    <source>
        <dbReference type="ARBA" id="ARBA00044529"/>
    </source>
</evidence>
<evidence type="ECO:0000259" key="9">
    <source>
        <dbReference type="Pfam" id="PF09302"/>
    </source>
</evidence>
<dbReference type="Gene3D" id="2.170.210.10">
    <property type="entry name" value="DNA double-strand break repair and VJ recombination XRCC4, N-terminal"/>
    <property type="match status" value="1"/>
</dbReference>
<feature type="domain" description="XLF-like N-terminal" evidence="9">
    <location>
        <begin position="6"/>
        <end position="126"/>
    </location>
</feature>
<feature type="region of interest" description="Disordered" evidence="8">
    <location>
        <begin position="265"/>
        <end position="536"/>
    </location>
</feature>
<dbReference type="CDD" id="cd22285">
    <property type="entry name" value="HD_XLF_N"/>
    <property type="match status" value="1"/>
</dbReference>
<keyword evidence="3" id="KW-0238">DNA-binding</keyword>
<feature type="compositionally biased region" description="Basic and acidic residues" evidence="8">
    <location>
        <begin position="448"/>
        <end position="457"/>
    </location>
</feature>
<accession>A0A9P8CSV0</accession>